<feature type="compositionally biased region" description="Basic and acidic residues" evidence="1">
    <location>
        <begin position="110"/>
        <end position="123"/>
    </location>
</feature>
<comment type="caution">
    <text evidence="2">The sequence shown here is derived from an EMBL/GenBank/DDBJ whole genome shotgun (WGS) entry which is preliminary data.</text>
</comment>
<dbReference type="AlphaFoldDB" id="A0A4C1UP04"/>
<evidence type="ECO:0000313" key="2">
    <source>
        <dbReference type="EMBL" id="GBP28178.1"/>
    </source>
</evidence>
<protein>
    <submittedName>
        <fullName evidence="2">Uncharacterized protein</fullName>
    </submittedName>
</protein>
<feature type="region of interest" description="Disordered" evidence="1">
    <location>
        <begin position="97"/>
        <end position="123"/>
    </location>
</feature>
<accession>A0A4C1UP04</accession>
<gene>
    <name evidence="2" type="ORF">EVAR_76273_1</name>
</gene>
<dbReference type="Proteomes" id="UP000299102">
    <property type="component" value="Unassembled WGS sequence"/>
</dbReference>
<evidence type="ECO:0000313" key="3">
    <source>
        <dbReference type="Proteomes" id="UP000299102"/>
    </source>
</evidence>
<organism evidence="2 3">
    <name type="scientific">Eumeta variegata</name>
    <name type="common">Bagworm moth</name>
    <name type="synonym">Eumeta japonica</name>
    <dbReference type="NCBI Taxonomy" id="151549"/>
    <lineage>
        <taxon>Eukaryota</taxon>
        <taxon>Metazoa</taxon>
        <taxon>Ecdysozoa</taxon>
        <taxon>Arthropoda</taxon>
        <taxon>Hexapoda</taxon>
        <taxon>Insecta</taxon>
        <taxon>Pterygota</taxon>
        <taxon>Neoptera</taxon>
        <taxon>Endopterygota</taxon>
        <taxon>Lepidoptera</taxon>
        <taxon>Glossata</taxon>
        <taxon>Ditrysia</taxon>
        <taxon>Tineoidea</taxon>
        <taxon>Psychidae</taxon>
        <taxon>Oiketicinae</taxon>
        <taxon>Eumeta</taxon>
    </lineage>
</organism>
<evidence type="ECO:0000256" key="1">
    <source>
        <dbReference type="SAM" id="MobiDB-lite"/>
    </source>
</evidence>
<sequence length="123" mass="13803">MRWSQVYLKNLTVVQSSRVARLIPRGFHARREKGEMSRGLGRYEEAYRERISNGCRLPATVLRRAGGLRNPPFLVERREVTKPCARLEAFSPQNACKLSSKSDVSLGDRSAGRSDADGNVRGL</sequence>
<proteinExistence type="predicted"/>
<name>A0A4C1UP04_EUMVA</name>
<keyword evidence="3" id="KW-1185">Reference proteome</keyword>
<reference evidence="2 3" key="1">
    <citation type="journal article" date="2019" name="Commun. Biol.">
        <title>The bagworm genome reveals a unique fibroin gene that provides high tensile strength.</title>
        <authorList>
            <person name="Kono N."/>
            <person name="Nakamura H."/>
            <person name="Ohtoshi R."/>
            <person name="Tomita M."/>
            <person name="Numata K."/>
            <person name="Arakawa K."/>
        </authorList>
    </citation>
    <scope>NUCLEOTIDE SEQUENCE [LARGE SCALE GENOMIC DNA]</scope>
</reference>
<dbReference type="EMBL" id="BGZK01000203">
    <property type="protein sequence ID" value="GBP28178.1"/>
    <property type="molecule type" value="Genomic_DNA"/>
</dbReference>